<proteinExistence type="predicted"/>
<name>A0A1V6T3F7_9EURO</name>
<accession>A0A1V6T3F7</accession>
<organism evidence="2 3">
    <name type="scientific">Penicillium steckii</name>
    <dbReference type="NCBI Taxonomy" id="303698"/>
    <lineage>
        <taxon>Eukaryota</taxon>
        <taxon>Fungi</taxon>
        <taxon>Dikarya</taxon>
        <taxon>Ascomycota</taxon>
        <taxon>Pezizomycotina</taxon>
        <taxon>Eurotiomycetes</taxon>
        <taxon>Eurotiomycetidae</taxon>
        <taxon>Eurotiales</taxon>
        <taxon>Aspergillaceae</taxon>
        <taxon>Penicillium</taxon>
    </lineage>
</organism>
<feature type="chain" id="PRO_5010705882" evidence="1">
    <location>
        <begin position="19"/>
        <end position="109"/>
    </location>
</feature>
<protein>
    <submittedName>
        <fullName evidence="2">Uncharacterized protein</fullName>
    </submittedName>
</protein>
<dbReference type="AlphaFoldDB" id="A0A1V6T3F7"/>
<feature type="signal peptide" evidence="1">
    <location>
        <begin position="1"/>
        <end position="18"/>
    </location>
</feature>
<evidence type="ECO:0000256" key="1">
    <source>
        <dbReference type="SAM" id="SignalP"/>
    </source>
</evidence>
<reference evidence="3" key="1">
    <citation type="journal article" date="2017" name="Nat. Microbiol.">
        <title>Global analysis of biosynthetic gene clusters reveals vast potential of secondary metabolite production in Penicillium species.</title>
        <authorList>
            <person name="Nielsen J.C."/>
            <person name="Grijseels S."/>
            <person name="Prigent S."/>
            <person name="Ji B."/>
            <person name="Dainat J."/>
            <person name="Nielsen K.F."/>
            <person name="Frisvad J.C."/>
            <person name="Workman M."/>
            <person name="Nielsen J."/>
        </authorList>
    </citation>
    <scope>NUCLEOTIDE SEQUENCE [LARGE SCALE GENOMIC DNA]</scope>
    <source>
        <strain evidence="3">IBT 24891</strain>
    </source>
</reference>
<dbReference type="EMBL" id="MLKD01000013">
    <property type="protein sequence ID" value="OQE20514.1"/>
    <property type="molecule type" value="Genomic_DNA"/>
</dbReference>
<comment type="caution">
    <text evidence="2">The sequence shown here is derived from an EMBL/GenBank/DDBJ whole genome shotgun (WGS) entry which is preliminary data.</text>
</comment>
<keyword evidence="3" id="KW-1185">Reference proteome</keyword>
<gene>
    <name evidence="2" type="ORF">PENSTE_c013G09721</name>
</gene>
<dbReference type="OrthoDB" id="4481337at2759"/>
<evidence type="ECO:0000313" key="3">
    <source>
        <dbReference type="Proteomes" id="UP000191285"/>
    </source>
</evidence>
<evidence type="ECO:0000313" key="2">
    <source>
        <dbReference type="EMBL" id="OQE20514.1"/>
    </source>
</evidence>
<dbReference type="Proteomes" id="UP000191285">
    <property type="component" value="Unassembled WGS sequence"/>
</dbReference>
<keyword evidence="1" id="KW-0732">Signal</keyword>
<sequence length="109" mass="11624">MKLNLDVGLLFLATNALAGMVPGDYTCWAQKCAGTCDPTDGGRSGTVTGTTIHHGDNWCYLKSGRDKDLHDQPRKCDPTLGCAPPQPGHIECVTKDWDEDKGGCSSVNS</sequence>